<dbReference type="PANTHER" id="PTHR43667">
    <property type="entry name" value="CYCLOPROPANE-FATTY-ACYL-PHOSPHOLIPID SYNTHASE"/>
    <property type="match status" value="1"/>
</dbReference>
<dbReference type="Pfam" id="PF25371">
    <property type="entry name" value="DUF7884"/>
    <property type="match status" value="1"/>
</dbReference>
<dbReference type="CDD" id="cd02440">
    <property type="entry name" value="AdoMet_MTases"/>
    <property type="match status" value="1"/>
</dbReference>
<dbReference type="GO" id="GO:0032259">
    <property type="term" value="P:methylation"/>
    <property type="evidence" value="ECO:0007669"/>
    <property type="project" value="UniProtKB-KW"/>
</dbReference>
<organism evidence="8 9">
    <name type="scientific">Pseudomonas graminis</name>
    <dbReference type="NCBI Taxonomy" id="158627"/>
    <lineage>
        <taxon>Bacteria</taxon>
        <taxon>Pseudomonadati</taxon>
        <taxon>Pseudomonadota</taxon>
        <taxon>Gammaproteobacteria</taxon>
        <taxon>Pseudomonadales</taxon>
        <taxon>Pseudomonadaceae</taxon>
        <taxon>Pseudomonas</taxon>
    </lineage>
</organism>
<evidence type="ECO:0000256" key="6">
    <source>
        <dbReference type="PIRSR" id="PIRSR003085-1"/>
    </source>
</evidence>
<reference evidence="8 9" key="1">
    <citation type="submission" date="2016-10" db="EMBL/GenBank/DDBJ databases">
        <authorList>
            <person name="de Groot N.N."/>
        </authorList>
    </citation>
    <scope>NUCLEOTIDE SEQUENCE [LARGE SCALE GENOMIC DNA]</scope>
    <source>
        <strain evidence="8 9">DSM 11363</strain>
    </source>
</reference>
<dbReference type="GO" id="GO:0008168">
    <property type="term" value="F:methyltransferase activity"/>
    <property type="evidence" value="ECO:0007669"/>
    <property type="project" value="UniProtKB-KW"/>
</dbReference>
<dbReference type="Proteomes" id="UP000182332">
    <property type="component" value="Unassembled WGS sequence"/>
</dbReference>
<keyword evidence="5" id="KW-0443">Lipid metabolism</keyword>
<dbReference type="SUPFAM" id="SSF53335">
    <property type="entry name" value="S-adenosyl-L-methionine-dependent methyltransferases"/>
    <property type="match status" value="1"/>
</dbReference>
<feature type="active site" evidence="6">
    <location>
        <position position="372"/>
    </location>
</feature>
<dbReference type="InterPro" id="IPR050723">
    <property type="entry name" value="CFA/CMAS"/>
</dbReference>
<dbReference type="NCBIfam" id="NF040703">
    <property type="entry name" value="cyclopro_CfaB"/>
    <property type="match status" value="1"/>
</dbReference>
<proteinExistence type="inferred from homology"/>
<dbReference type="InterPro" id="IPR003333">
    <property type="entry name" value="CMAS"/>
</dbReference>
<evidence type="ECO:0000256" key="4">
    <source>
        <dbReference type="ARBA" id="ARBA00022691"/>
    </source>
</evidence>
<protein>
    <submittedName>
        <fullName evidence="8">Cyclopropane-fatty-acyl-phospholipid synthase</fullName>
    </submittedName>
</protein>
<evidence type="ECO:0000256" key="3">
    <source>
        <dbReference type="ARBA" id="ARBA00022679"/>
    </source>
</evidence>
<comment type="similarity">
    <text evidence="1">Belongs to the CFA/CMAS family.</text>
</comment>
<dbReference type="Pfam" id="PF02353">
    <property type="entry name" value="CMAS"/>
    <property type="match status" value="1"/>
</dbReference>
<evidence type="ECO:0000256" key="5">
    <source>
        <dbReference type="ARBA" id="ARBA00023098"/>
    </source>
</evidence>
<sequence>MDYPFRVAGSGGFHMLAQLPPALQNLHLPLRLKLWDGNELDLGSDPRVTIVVNDPSLVSDFTHPSLDLLGRAFVEGRLELEGSISEVIRVCDELTKALVDEDDDNLPVRTEHDKATDAASISYHYDLSNDFYRLWLDREMVYSCAYFKTGNETLDQAQQDKFHHLCRKLRLKPGEYLLDVGCGWGGLSRFAASEYGVKVFGITLSREQLALARERVRADGLQERVELQLLDYRDLPRDGRFDKVVSVGMFEHVGHANLELYAKCLFDAVKEGGLVMNHGITSRHTDGRPVGRGAGEFIDRYVFPNGELPHLSMITGFISEAGLEVVDVESLRLHYARTLEHWSSRLEEKLDLAAAMVPEQALRIFRLYLAGCAYAFSRGWINLHQILAVKSYPDGSHNLPLTRDDIYA</sequence>
<dbReference type="InterPro" id="IPR057206">
    <property type="entry name" value="DUF7884"/>
</dbReference>
<dbReference type="InterPro" id="IPR029063">
    <property type="entry name" value="SAM-dependent_MTases_sf"/>
</dbReference>
<evidence type="ECO:0000256" key="1">
    <source>
        <dbReference type="ARBA" id="ARBA00010815"/>
    </source>
</evidence>
<evidence type="ECO:0000313" key="9">
    <source>
        <dbReference type="Proteomes" id="UP000182332"/>
    </source>
</evidence>
<dbReference type="InterPro" id="IPR048027">
    <property type="entry name" value="CfaB-like"/>
</dbReference>
<dbReference type="PANTHER" id="PTHR43667:SF1">
    <property type="entry name" value="CYCLOPROPANE-FATTY-ACYL-PHOSPHOLIPID SYNTHASE"/>
    <property type="match status" value="1"/>
</dbReference>
<dbReference type="GO" id="GO:0008610">
    <property type="term" value="P:lipid biosynthetic process"/>
    <property type="evidence" value="ECO:0007669"/>
    <property type="project" value="InterPro"/>
</dbReference>
<feature type="domain" description="DUF7884" evidence="7">
    <location>
        <begin position="26"/>
        <end position="93"/>
    </location>
</feature>
<dbReference type="AlphaFoldDB" id="A0A1I0B6C5"/>
<dbReference type="PIRSF" id="PIRSF003085">
    <property type="entry name" value="CMAS"/>
    <property type="match status" value="1"/>
</dbReference>
<gene>
    <name evidence="8" type="ORF">SAMN05216197_10588</name>
</gene>
<name>A0A1I0B6C5_9PSED</name>
<keyword evidence="2" id="KW-0489">Methyltransferase</keyword>
<evidence type="ECO:0000313" key="8">
    <source>
        <dbReference type="EMBL" id="SET02273.1"/>
    </source>
</evidence>
<dbReference type="Gene3D" id="3.40.50.150">
    <property type="entry name" value="Vaccinia Virus protein VP39"/>
    <property type="match status" value="1"/>
</dbReference>
<keyword evidence="4" id="KW-0949">S-adenosyl-L-methionine</keyword>
<accession>A0A1I0B6C5</accession>
<evidence type="ECO:0000259" key="7">
    <source>
        <dbReference type="Pfam" id="PF25371"/>
    </source>
</evidence>
<keyword evidence="3" id="KW-0808">Transferase</keyword>
<evidence type="ECO:0000256" key="2">
    <source>
        <dbReference type="ARBA" id="ARBA00022603"/>
    </source>
</evidence>
<dbReference type="EMBL" id="FOHW01000005">
    <property type="protein sequence ID" value="SET02273.1"/>
    <property type="molecule type" value="Genomic_DNA"/>
</dbReference>